<dbReference type="NCBIfam" id="TIGR01509">
    <property type="entry name" value="HAD-SF-IA-v3"/>
    <property type="match status" value="1"/>
</dbReference>
<keyword evidence="4" id="KW-0460">Magnesium</keyword>
<keyword evidence="7" id="KW-1185">Reference proteome</keyword>
<dbReference type="AlphaFoldDB" id="A0A2X0KKV9"/>
<dbReference type="InterPro" id="IPR006439">
    <property type="entry name" value="HAD-SF_hydro_IA"/>
</dbReference>
<evidence type="ECO:0000256" key="1">
    <source>
        <dbReference type="ARBA" id="ARBA00001946"/>
    </source>
</evidence>
<evidence type="ECO:0000313" key="7">
    <source>
        <dbReference type="Proteomes" id="UP000248889"/>
    </source>
</evidence>
<keyword evidence="3" id="KW-0479">Metal-binding</keyword>
<dbReference type="Gene3D" id="1.10.150.240">
    <property type="entry name" value="Putative phosphatase, domain 2"/>
    <property type="match status" value="1"/>
</dbReference>
<dbReference type="InterPro" id="IPR023198">
    <property type="entry name" value="PGP-like_dom2"/>
</dbReference>
<dbReference type="InterPro" id="IPR036412">
    <property type="entry name" value="HAD-like_sf"/>
</dbReference>
<comment type="caution">
    <text evidence="6">The sequence shown here is derived from an EMBL/GenBank/DDBJ whole genome shotgun (WGS) entry which is preliminary data.</text>
</comment>
<proteinExistence type="inferred from homology"/>
<dbReference type="Gene3D" id="3.40.50.1000">
    <property type="entry name" value="HAD superfamily/HAD-like"/>
    <property type="match status" value="1"/>
</dbReference>
<keyword evidence="6" id="KW-0378">Hydrolase</keyword>
<accession>A0A2X0KKV9</accession>
<reference evidence="6 7" key="1">
    <citation type="submission" date="2018-06" db="EMBL/GenBank/DDBJ databases">
        <title>Streptacidiphilus pinicola sp. nov., isolated from pine grove soil.</title>
        <authorList>
            <person name="Roh S.G."/>
            <person name="Park S."/>
            <person name="Kim M.-K."/>
            <person name="Yun B.-R."/>
            <person name="Park J."/>
            <person name="Kim M.J."/>
            <person name="Kim Y.S."/>
            <person name="Kim S.B."/>
        </authorList>
    </citation>
    <scope>NUCLEOTIDE SEQUENCE [LARGE SCALE GENOMIC DNA]</scope>
    <source>
        <strain evidence="6 7">MMS16-CNU450</strain>
    </source>
</reference>
<dbReference type="Pfam" id="PF00702">
    <property type="entry name" value="Hydrolase"/>
    <property type="match status" value="1"/>
</dbReference>
<dbReference type="SFLD" id="SFLDS00003">
    <property type="entry name" value="Haloacid_Dehalogenase"/>
    <property type="match status" value="1"/>
</dbReference>
<evidence type="ECO:0000256" key="4">
    <source>
        <dbReference type="ARBA" id="ARBA00022842"/>
    </source>
</evidence>
<dbReference type="OrthoDB" id="9797743at2"/>
<dbReference type="PANTHER" id="PTHR46193">
    <property type="entry name" value="6-PHOSPHOGLUCONATE PHOSPHATASE"/>
    <property type="match status" value="1"/>
</dbReference>
<dbReference type="InterPro" id="IPR051600">
    <property type="entry name" value="Beta-PGM-like"/>
</dbReference>
<dbReference type="Proteomes" id="UP000248889">
    <property type="component" value="Unassembled WGS sequence"/>
</dbReference>
<comment type="similarity">
    <text evidence="2">Belongs to the HAD-like hydrolase superfamily. CbbY/CbbZ/Gph/YieH family.</text>
</comment>
<dbReference type="InterPro" id="IPR023214">
    <property type="entry name" value="HAD_sf"/>
</dbReference>
<name>A0A2X0KKV9_9ACTN</name>
<keyword evidence="5" id="KW-0119">Carbohydrate metabolism</keyword>
<dbReference type="EMBL" id="QKYN01000008">
    <property type="protein sequence ID" value="RAG87310.1"/>
    <property type="molecule type" value="Genomic_DNA"/>
</dbReference>
<dbReference type="SUPFAM" id="SSF56784">
    <property type="entry name" value="HAD-like"/>
    <property type="match status" value="1"/>
</dbReference>
<dbReference type="GO" id="GO:0016787">
    <property type="term" value="F:hydrolase activity"/>
    <property type="evidence" value="ECO:0007669"/>
    <property type="project" value="UniProtKB-KW"/>
</dbReference>
<dbReference type="SFLD" id="SFLDG01129">
    <property type="entry name" value="C1.5:_HAD__Beta-PGM__Phosphata"/>
    <property type="match status" value="1"/>
</dbReference>
<evidence type="ECO:0000256" key="2">
    <source>
        <dbReference type="ARBA" id="ARBA00006171"/>
    </source>
</evidence>
<evidence type="ECO:0000313" key="6">
    <source>
        <dbReference type="EMBL" id="RAG87310.1"/>
    </source>
</evidence>
<dbReference type="RefSeq" id="WP_111498923.1">
    <property type="nucleotide sequence ID" value="NZ_QKYN01000008.1"/>
</dbReference>
<organism evidence="6 7">
    <name type="scientific">Streptacidiphilus pinicola</name>
    <dbReference type="NCBI Taxonomy" id="2219663"/>
    <lineage>
        <taxon>Bacteria</taxon>
        <taxon>Bacillati</taxon>
        <taxon>Actinomycetota</taxon>
        <taxon>Actinomycetes</taxon>
        <taxon>Kitasatosporales</taxon>
        <taxon>Streptomycetaceae</taxon>
        <taxon>Streptacidiphilus</taxon>
    </lineage>
</organism>
<dbReference type="PANTHER" id="PTHR46193:SF18">
    <property type="entry name" value="HEXITOL PHOSPHATASE B"/>
    <property type="match status" value="1"/>
</dbReference>
<gene>
    <name evidence="6" type="ORF">DN069_01940</name>
</gene>
<evidence type="ECO:0000256" key="5">
    <source>
        <dbReference type="ARBA" id="ARBA00023277"/>
    </source>
</evidence>
<sequence>MIGIDGLAGALFDTDGVLTDTAALHAMAWKAAFDDLLRALPQETPPDARAPFDMASDYPRHVDGRSREDGIRAFLASRGLQGLDPEATVRLALRKDRIYLALLRHQGVVPRPGAVDLLVALRGEGVTTAAVSASRHCALVVAAAGLTELFDIRVDGLDAARLHLAGKPDPGLFLEAARRLGTAPERTMVVEDALVGVEAGGRGGFSPVVGVDRGAGTEHLLAHGADVVVDGLDELLPLLGL</sequence>
<dbReference type="GO" id="GO:0046872">
    <property type="term" value="F:metal ion binding"/>
    <property type="evidence" value="ECO:0007669"/>
    <property type="project" value="UniProtKB-KW"/>
</dbReference>
<comment type="cofactor">
    <cofactor evidence="1">
        <name>Mg(2+)</name>
        <dbReference type="ChEBI" id="CHEBI:18420"/>
    </cofactor>
</comment>
<protein>
    <submittedName>
        <fullName evidence="6">Hydrolase</fullName>
    </submittedName>
</protein>
<evidence type="ECO:0000256" key="3">
    <source>
        <dbReference type="ARBA" id="ARBA00022723"/>
    </source>
</evidence>